<evidence type="ECO:0000313" key="4">
    <source>
        <dbReference type="Proteomes" id="UP001153954"/>
    </source>
</evidence>
<organism evidence="3 4">
    <name type="scientific">Euphydryas editha</name>
    <name type="common">Edith's checkerspot</name>
    <dbReference type="NCBI Taxonomy" id="104508"/>
    <lineage>
        <taxon>Eukaryota</taxon>
        <taxon>Metazoa</taxon>
        <taxon>Ecdysozoa</taxon>
        <taxon>Arthropoda</taxon>
        <taxon>Hexapoda</taxon>
        <taxon>Insecta</taxon>
        <taxon>Pterygota</taxon>
        <taxon>Neoptera</taxon>
        <taxon>Endopterygota</taxon>
        <taxon>Lepidoptera</taxon>
        <taxon>Glossata</taxon>
        <taxon>Ditrysia</taxon>
        <taxon>Papilionoidea</taxon>
        <taxon>Nymphalidae</taxon>
        <taxon>Nymphalinae</taxon>
        <taxon>Euphydryas</taxon>
    </lineage>
</organism>
<dbReference type="Proteomes" id="UP001153954">
    <property type="component" value="Unassembled WGS sequence"/>
</dbReference>
<dbReference type="PANTHER" id="PTHR23278">
    <property type="entry name" value="SIDESTEP PROTEIN"/>
    <property type="match status" value="1"/>
</dbReference>
<gene>
    <name evidence="3" type="ORF">EEDITHA_LOCUS11052</name>
</gene>
<feature type="compositionally biased region" description="Basic and acidic residues" evidence="1">
    <location>
        <begin position="267"/>
        <end position="277"/>
    </location>
</feature>
<sequence>MVTGSIPTQDIFTLVSLHTALGRALQADGPDYYDKKIITIVTLARPSPPRNCTAKRIMKDDVAYLTVRCVAGYDGGLSQHFVLEVVGESSRILVNTTAMKPDFHTVWLNVSWSELEDLSEDEMLTVSARNSKGVSDPILIRDLVYKDAAKHIEDTTRPMSKFPAAAAIAGAAAIFTASVVILVLILRKRKETTTNSKRPSQSVVQVDANGRRYLIAYPASEKLERKPDILNPKAESEPPRVVLESSDSKTYTIKEAVSQPAPYPHPSSKEDMVCHVS</sequence>
<dbReference type="AlphaFoldDB" id="A0AAU9U995"/>
<feature type="region of interest" description="Disordered" evidence="1">
    <location>
        <begin position="226"/>
        <end position="277"/>
    </location>
</feature>
<evidence type="ECO:0000313" key="3">
    <source>
        <dbReference type="EMBL" id="CAH2095621.1"/>
    </source>
</evidence>
<protein>
    <submittedName>
        <fullName evidence="3">Uncharacterized protein</fullName>
    </submittedName>
</protein>
<dbReference type="EMBL" id="CAKOGL010000015">
    <property type="protein sequence ID" value="CAH2095621.1"/>
    <property type="molecule type" value="Genomic_DNA"/>
</dbReference>
<proteinExistence type="predicted"/>
<feature type="transmembrane region" description="Helical" evidence="2">
    <location>
        <begin position="164"/>
        <end position="186"/>
    </location>
</feature>
<keyword evidence="2" id="KW-0472">Membrane</keyword>
<dbReference type="PANTHER" id="PTHR23278:SF32">
    <property type="entry name" value="NEUROMUSCULIN, ISOFORM E"/>
    <property type="match status" value="1"/>
</dbReference>
<evidence type="ECO:0000256" key="2">
    <source>
        <dbReference type="SAM" id="Phobius"/>
    </source>
</evidence>
<name>A0AAU9U995_EUPED</name>
<accession>A0AAU9U995</accession>
<comment type="caution">
    <text evidence="3">The sequence shown here is derived from an EMBL/GenBank/DDBJ whole genome shotgun (WGS) entry which is preliminary data.</text>
</comment>
<keyword evidence="4" id="KW-1185">Reference proteome</keyword>
<keyword evidence="2" id="KW-1133">Transmembrane helix</keyword>
<evidence type="ECO:0000256" key="1">
    <source>
        <dbReference type="SAM" id="MobiDB-lite"/>
    </source>
</evidence>
<keyword evidence="2" id="KW-0812">Transmembrane</keyword>
<reference evidence="3" key="1">
    <citation type="submission" date="2022-03" db="EMBL/GenBank/DDBJ databases">
        <authorList>
            <person name="Tunstrom K."/>
        </authorList>
    </citation>
    <scope>NUCLEOTIDE SEQUENCE</scope>
</reference>
<feature type="compositionally biased region" description="Basic and acidic residues" evidence="1">
    <location>
        <begin position="226"/>
        <end position="238"/>
    </location>
</feature>